<gene>
    <name evidence="2" type="ORF">SAMN02745123_03390</name>
</gene>
<accession>A0A1M6VY43</accession>
<evidence type="ECO:0000259" key="1">
    <source>
        <dbReference type="Pfam" id="PF09350"/>
    </source>
</evidence>
<reference evidence="3" key="1">
    <citation type="submission" date="2016-11" db="EMBL/GenBank/DDBJ databases">
        <authorList>
            <person name="Varghese N."/>
            <person name="Submissions S."/>
        </authorList>
    </citation>
    <scope>NUCLEOTIDE SEQUENCE [LARGE SCALE GENOMIC DNA]</scope>
    <source>
        <strain evidence="3">DSM 10349</strain>
    </source>
</reference>
<organism evidence="2 3">
    <name type="scientific">Desulforamulus aeronauticus DSM 10349</name>
    <dbReference type="NCBI Taxonomy" id="1121421"/>
    <lineage>
        <taxon>Bacteria</taxon>
        <taxon>Bacillati</taxon>
        <taxon>Bacillota</taxon>
        <taxon>Clostridia</taxon>
        <taxon>Eubacteriales</taxon>
        <taxon>Peptococcaceae</taxon>
        <taxon>Desulforamulus</taxon>
    </lineage>
</organism>
<sequence length="124" mass="14463">MDILAALAENKIREAVEKGELNNLPGSGKPLPVEDLSHIPEELRVSYRLLKNANVLPEEMELKKEIITLQKLIDCCHENKDKRQLVKKLNEKILRFDIMMDQRKTYSSALTYYRDKIYTKFIGD</sequence>
<dbReference type="Pfam" id="PF09350">
    <property type="entry name" value="DJC28_CD"/>
    <property type="match status" value="1"/>
</dbReference>
<keyword evidence="3" id="KW-1185">Reference proteome</keyword>
<dbReference type="AlphaFoldDB" id="A0A1M6VY43"/>
<feature type="domain" description="DnaJ homologue subfamily C member 28 conserved" evidence="1">
    <location>
        <begin position="7"/>
        <end position="73"/>
    </location>
</feature>
<dbReference type="OrthoDB" id="9798476at2"/>
<evidence type="ECO:0000313" key="2">
    <source>
        <dbReference type="EMBL" id="SHK86393.1"/>
    </source>
</evidence>
<dbReference type="STRING" id="1121421.SAMN02745123_03390"/>
<evidence type="ECO:0000313" key="3">
    <source>
        <dbReference type="Proteomes" id="UP000183997"/>
    </source>
</evidence>
<protein>
    <recommendedName>
        <fullName evidence="1">DnaJ homologue subfamily C member 28 conserved domain-containing protein</fullName>
    </recommendedName>
</protein>
<dbReference type="InterPro" id="IPR018961">
    <property type="entry name" value="DnaJ_homolog_subfam-C_membr-28"/>
</dbReference>
<dbReference type="EMBL" id="FRAR01000027">
    <property type="protein sequence ID" value="SHK86393.1"/>
    <property type="molecule type" value="Genomic_DNA"/>
</dbReference>
<dbReference type="Proteomes" id="UP000183997">
    <property type="component" value="Unassembled WGS sequence"/>
</dbReference>
<dbReference type="PANTHER" id="PTHR39158">
    <property type="entry name" value="OS08G0560600 PROTEIN"/>
    <property type="match status" value="1"/>
</dbReference>
<dbReference type="PANTHER" id="PTHR39158:SF1">
    <property type="entry name" value="DNAJ HOMOLOG SUBFAMILY C MEMBER 28"/>
    <property type="match status" value="1"/>
</dbReference>
<dbReference type="RefSeq" id="WP_072916734.1">
    <property type="nucleotide sequence ID" value="NZ_FRAR01000027.1"/>
</dbReference>
<name>A0A1M6VY43_9FIRM</name>
<proteinExistence type="predicted"/>
<dbReference type="InterPro" id="IPR052573">
    <property type="entry name" value="DnaJ_C_subfamily_28"/>
</dbReference>